<comment type="caution">
    <text evidence="8">The sequence shown here is derived from an EMBL/GenBank/DDBJ whole genome shotgun (WGS) entry which is preliminary data.</text>
</comment>
<protein>
    <recommendedName>
        <fullName evidence="2 5">Cell shape-determining protein MreC</fullName>
    </recommendedName>
    <alternativeName>
        <fullName evidence="4 5">Cell shape protein MreC</fullName>
    </alternativeName>
</protein>
<evidence type="ECO:0000256" key="4">
    <source>
        <dbReference type="ARBA" id="ARBA00032089"/>
    </source>
</evidence>
<dbReference type="Gene3D" id="2.40.10.340">
    <property type="entry name" value="Rod shape-determining protein MreC, domain 1"/>
    <property type="match status" value="1"/>
</dbReference>
<feature type="coiled-coil region" evidence="6">
    <location>
        <begin position="89"/>
        <end position="116"/>
    </location>
</feature>
<evidence type="ECO:0000256" key="3">
    <source>
        <dbReference type="ARBA" id="ARBA00022960"/>
    </source>
</evidence>
<dbReference type="Gene3D" id="2.40.10.350">
    <property type="entry name" value="Rod shape-determining protein MreC, domain 2"/>
    <property type="match status" value="1"/>
</dbReference>
<evidence type="ECO:0000256" key="5">
    <source>
        <dbReference type="PIRNR" id="PIRNR038471"/>
    </source>
</evidence>
<evidence type="ECO:0000256" key="6">
    <source>
        <dbReference type="SAM" id="Coils"/>
    </source>
</evidence>
<evidence type="ECO:0000256" key="1">
    <source>
        <dbReference type="ARBA" id="ARBA00009369"/>
    </source>
</evidence>
<keyword evidence="9" id="KW-1185">Reference proteome</keyword>
<dbReference type="PANTHER" id="PTHR34138">
    <property type="entry name" value="CELL SHAPE-DETERMINING PROTEIN MREC"/>
    <property type="match status" value="1"/>
</dbReference>
<accession>A0ABW5R687</accession>
<dbReference type="InterPro" id="IPR007221">
    <property type="entry name" value="MreC"/>
</dbReference>
<dbReference type="InterPro" id="IPR042177">
    <property type="entry name" value="Cell/Rod_1"/>
</dbReference>
<keyword evidence="3 5" id="KW-0133">Cell shape</keyword>
<dbReference type="PANTHER" id="PTHR34138:SF1">
    <property type="entry name" value="CELL SHAPE-DETERMINING PROTEIN MREC"/>
    <property type="match status" value="1"/>
</dbReference>
<dbReference type="Proteomes" id="UP001597497">
    <property type="component" value="Unassembled WGS sequence"/>
</dbReference>
<dbReference type="Pfam" id="PF04085">
    <property type="entry name" value="MreC"/>
    <property type="match status" value="1"/>
</dbReference>
<dbReference type="InterPro" id="IPR042175">
    <property type="entry name" value="Cell/Rod_MreC_2"/>
</dbReference>
<comment type="function">
    <text evidence="5">Involved in formation and maintenance of cell shape.</text>
</comment>
<evidence type="ECO:0000313" key="9">
    <source>
        <dbReference type="Proteomes" id="UP001597497"/>
    </source>
</evidence>
<dbReference type="NCBIfam" id="TIGR00219">
    <property type="entry name" value="mreC"/>
    <property type="match status" value="1"/>
</dbReference>
<organism evidence="8 9">
    <name type="scientific">Marinicrinis sediminis</name>
    <dbReference type="NCBI Taxonomy" id="1652465"/>
    <lineage>
        <taxon>Bacteria</taxon>
        <taxon>Bacillati</taxon>
        <taxon>Bacillota</taxon>
        <taxon>Bacilli</taxon>
        <taxon>Bacillales</taxon>
        <taxon>Paenibacillaceae</taxon>
    </lineage>
</organism>
<dbReference type="PIRSF" id="PIRSF038471">
    <property type="entry name" value="MreC"/>
    <property type="match status" value="1"/>
</dbReference>
<proteinExistence type="inferred from homology"/>
<evidence type="ECO:0000259" key="7">
    <source>
        <dbReference type="Pfam" id="PF04085"/>
    </source>
</evidence>
<reference evidence="9" key="1">
    <citation type="journal article" date="2019" name="Int. J. Syst. Evol. Microbiol.">
        <title>The Global Catalogue of Microorganisms (GCM) 10K type strain sequencing project: providing services to taxonomists for standard genome sequencing and annotation.</title>
        <authorList>
            <consortium name="The Broad Institute Genomics Platform"/>
            <consortium name="The Broad Institute Genome Sequencing Center for Infectious Disease"/>
            <person name="Wu L."/>
            <person name="Ma J."/>
        </authorList>
    </citation>
    <scope>NUCLEOTIDE SEQUENCE [LARGE SCALE GENOMIC DNA]</scope>
    <source>
        <strain evidence="9">KCTC 33676</strain>
    </source>
</reference>
<feature type="domain" description="Rod shape-determining protein MreC beta-barrel core" evidence="7">
    <location>
        <begin position="129"/>
        <end position="285"/>
    </location>
</feature>
<comment type="similarity">
    <text evidence="1 5">Belongs to the MreC family.</text>
</comment>
<gene>
    <name evidence="8" type="primary">mreC</name>
    <name evidence="8" type="ORF">ACFSUC_02545</name>
</gene>
<dbReference type="EMBL" id="JBHUMM010000002">
    <property type="protein sequence ID" value="MFD2670486.1"/>
    <property type="molecule type" value="Genomic_DNA"/>
</dbReference>
<dbReference type="RefSeq" id="WP_379927875.1">
    <property type="nucleotide sequence ID" value="NZ_JBHUMM010000002.1"/>
</dbReference>
<dbReference type="InterPro" id="IPR055342">
    <property type="entry name" value="MreC_beta-barrel_core"/>
</dbReference>
<evidence type="ECO:0000313" key="8">
    <source>
        <dbReference type="EMBL" id="MFD2670486.1"/>
    </source>
</evidence>
<sequence length="292" mass="32887">MFTLFRFLGNKRLFILLFSLIFFIGVMGISFLKRESPTWPEKFISDTIGWTQGLVYKPVSAVAGFFSNVSQIGDWYEENKVLKQTLAHYAKDVARLNALESENERLKEALAFTERQKSKDDYTYRIARVVATSPDAYNRSIKIDLGEKDGIKENMAVMTPQGLIGIINRVFPFHSNVQLITDLNNQSIRLKGISATVRGKEGSSFGIIENYDKEENKLLMTKIKTEDTLEENDIVVTSGKGGIYPEGIEIGVVKSRNVGEFGLTHTAQIEPSADFQHLTEVFIIEMPDVLGE</sequence>
<evidence type="ECO:0000256" key="2">
    <source>
        <dbReference type="ARBA" id="ARBA00013855"/>
    </source>
</evidence>
<keyword evidence="6" id="KW-0175">Coiled coil</keyword>
<name>A0ABW5R687_9BACL</name>